<reference evidence="10 11" key="2">
    <citation type="submission" date="2019-01" db="EMBL/GenBank/DDBJ databases">
        <title>The decoding of complex shrimp genome reveals the adaptation for benthos swimmer, frequently molting mechanism and breeding impact on genome.</title>
        <authorList>
            <person name="Sun Y."/>
            <person name="Gao Y."/>
            <person name="Yu Y."/>
        </authorList>
    </citation>
    <scope>NUCLEOTIDE SEQUENCE [LARGE SCALE GENOMIC DNA]</scope>
    <source>
        <tissue evidence="10">Muscle</tissue>
    </source>
</reference>
<dbReference type="GO" id="GO:0009055">
    <property type="term" value="F:electron transfer activity"/>
    <property type="evidence" value="ECO:0007669"/>
    <property type="project" value="InterPro"/>
</dbReference>
<dbReference type="GO" id="GO:0046872">
    <property type="term" value="F:metal ion binding"/>
    <property type="evidence" value="ECO:0007669"/>
    <property type="project" value="UniProtKB-KW"/>
</dbReference>
<dbReference type="Proteomes" id="UP000283509">
    <property type="component" value="Unassembled WGS sequence"/>
</dbReference>
<keyword evidence="5" id="KW-0479">Metal-binding</keyword>
<keyword evidence="11" id="KW-1185">Reference proteome</keyword>
<evidence type="ECO:0000256" key="6">
    <source>
        <dbReference type="ARBA" id="ARBA00022989"/>
    </source>
</evidence>
<evidence type="ECO:0000313" key="11">
    <source>
        <dbReference type="Proteomes" id="UP000283509"/>
    </source>
</evidence>
<keyword evidence="4 9" id="KW-0812">Transmembrane</keyword>
<dbReference type="GO" id="GO:0016020">
    <property type="term" value="C:membrane"/>
    <property type="evidence" value="ECO:0007669"/>
    <property type="project" value="UniProtKB-SubCell"/>
</dbReference>
<dbReference type="GO" id="GO:0006121">
    <property type="term" value="P:mitochondrial electron transport, succinate to ubiquinone"/>
    <property type="evidence" value="ECO:0007669"/>
    <property type="project" value="TreeGrafter"/>
</dbReference>
<evidence type="ECO:0000256" key="9">
    <source>
        <dbReference type="SAM" id="Phobius"/>
    </source>
</evidence>
<feature type="transmembrane region" description="Helical" evidence="9">
    <location>
        <begin position="130"/>
        <end position="154"/>
    </location>
</feature>
<comment type="pathway">
    <text evidence="2">Carbohydrate metabolism; tricarboxylic acid cycle.</text>
</comment>
<evidence type="ECO:0000256" key="8">
    <source>
        <dbReference type="ARBA" id="ARBA00023136"/>
    </source>
</evidence>
<feature type="transmembrane region" description="Helical" evidence="9">
    <location>
        <begin position="175"/>
        <end position="196"/>
    </location>
</feature>
<dbReference type="OrthoDB" id="588261at2759"/>
<feature type="transmembrane region" description="Helical" evidence="9">
    <location>
        <begin position="104"/>
        <end position="124"/>
    </location>
</feature>
<dbReference type="EMBL" id="QCYY01002627">
    <property type="protein sequence ID" value="ROT68849.1"/>
    <property type="molecule type" value="Genomic_DNA"/>
</dbReference>
<organism evidence="10 11">
    <name type="scientific">Penaeus vannamei</name>
    <name type="common">Whiteleg shrimp</name>
    <name type="synonym">Litopenaeus vannamei</name>
    <dbReference type="NCBI Taxonomy" id="6689"/>
    <lineage>
        <taxon>Eukaryota</taxon>
        <taxon>Metazoa</taxon>
        <taxon>Ecdysozoa</taxon>
        <taxon>Arthropoda</taxon>
        <taxon>Crustacea</taxon>
        <taxon>Multicrustacea</taxon>
        <taxon>Malacostraca</taxon>
        <taxon>Eumalacostraca</taxon>
        <taxon>Eucarida</taxon>
        <taxon>Decapoda</taxon>
        <taxon>Dendrobranchiata</taxon>
        <taxon>Penaeoidea</taxon>
        <taxon>Penaeidae</taxon>
        <taxon>Penaeus</taxon>
    </lineage>
</organism>
<dbReference type="PANTHER" id="PTHR10978">
    <property type="entry name" value="SUCCINATE DEHYDROGENASE CYTOCHROME B560 SUBUNIT"/>
    <property type="match status" value="1"/>
</dbReference>
<dbReference type="InterPro" id="IPR000701">
    <property type="entry name" value="SuccDH_FuR_B_TM-su"/>
</dbReference>
<comment type="subcellular location">
    <subcellularLocation>
        <location evidence="1">Membrane</location>
        <topology evidence="1">Multi-pass membrane protein</topology>
    </subcellularLocation>
</comment>
<dbReference type="Gene3D" id="1.20.1300.10">
    <property type="entry name" value="Fumarate reductase/succinate dehydrogenase, transmembrane subunit"/>
    <property type="match status" value="1"/>
</dbReference>
<evidence type="ECO:0000256" key="3">
    <source>
        <dbReference type="ARBA" id="ARBA00022617"/>
    </source>
</evidence>
<accession>A0A3R7MSP2</accession>
<evidence type="ECO:0000256" key="1">
    <source>
        <dbReference type="ARBA" id="ARBA00004141"/>
    </source>
</evidence>
<dbReference type="GO" id="GO:0005739">
    <property type="term" value="C:mitochondrion"/>
    <property type="evidence" value="ECO:0007669"/>
    <property type="project" value="GOC"/>
</dbReference>
<evidence type="ECO:0000256" key="7">
    <source>
        <dbReference type="ARBA" id="ARBA00023004"/>
    </source>
</evidence>
<keyword evidence="8 9" id="KW-0472">Membrane</keyword>
<dbReference type="InterPro" id="IPR034804">
    <property type="entry name" value="SQR/QFR_C/D"/>
</dbReference>
<evidence type="ECO:0000313" key="10">
    <source>
        <dbReference type="EMBL" id="ROT68849.1"/>
    </source>
</evidence>
<gene>
    <name evidence="10" type="ORF">C7M84_013000</name>
</gene>
<evidence type="ECO:0000256" key="4">
    <source>
        <dbReference type="ARBA" id="ARBA00022692"/>
    </source>
</evidence>
<keyword evidence="6 9" id="KW-1133">Transmembrane helix</keyword>
<dbReference type="CDD" id="cd03499">
    <property type="entry name" value="SQR_TypeC_SdhC"/>
    <property type="match status" value="1"/>
</dbReference>
<dbReference type="PROSITE" id="PS01000">
    <property type="entry name" value="SDH_CYT_1"/>
    <property type="match status" value="1"/>
</dbReference>
<evidence type="ECO:0000256" key="5">
    <source>
        <dbReference type="ARBA" id="ARBA00022723"/>
    </source>
</evidence>
<dbReference type="GO" id="GO:0006099">
    <property type="term" value="P:tricarboxylic acid cycle"/>
    <property type="evidence" value="ECO:0007669"/>
    <property type="project" value="InterPro"/>
</dbReference>
<dbReference type="PANTHER" id="PTHR10978:SF5">
    <property type="entry name" value="SUCCINATE DEHYDROGENASE CYTOCHROME B560 SUBUNIT, MITOCHONDRIAL"/>
    <property type="match status" value="1"/>
</dbReference>
<sequence>MALLFRLSVRRGFSNGTAFSSSITPSSLLQPQFLLPTLSASKVSFTSSSSSSASSSSTPSFTLSRKEDFWAKNRRLNRPVSPHLTIYKPQVTSLLSLSHRATGLALSALISGFSIGMLAVPGSYPHYLELVQSLAFGPVIIFGAKFVLALPFTYHLCNGVRHLVWDLGYGFTLRTLYQTGYAVVGISLILAVIAAAL</sequence>
<reference evidence="10 11" key="1">
    <citation type="submission" date="2018-04" db="EMBL/GenBank/DDBJ databases">
        <authorList>
            <person name="Zhang X."/>
            <person name="Yuan J."/>
            <person name="Li F."/>
            <person name="Xiang J."/>
        </authorList>
    </citation>
    <scope>NUCLEOTIDE SEQUENCE [LARGE SCALE GENOMIC DNA]</scope>
    <source>
        <tissue evidence="10">Muscle</tissue>
    </source>
</reference>
<dbReference type="STRING" id="6689.A0A3R7MSP2"/>
<dbReference type="SUPFAM" id="SSF81343">
    <property type="entry name" value="Fumarate reductase respiratory complex transmembrane subunits"/>
    <property type="match status" value="1"/>
</dbReference>
<dbReference type="InterPro" id="IPR018495">
    <property type="entry name" value="Succ_DH_cyt_bsu_CS"/>
</dbReference>
<protein>
    <submittedName>
        <fullName evidence="10">Putative succinate dehydrogenase cytochrome b560 subunit, mitochondrial</fullName>
    </submittedName>
</protein>
<dbReference type="FunFam" id="1.20.1300.10:FF:000011">
    <property type="entry name" value="Succinate dehydrogenase cytochrome b560 subunit"/>
    <property type="match status" value="1"/>
</dbReference>
<dbReference type="AlphaFoldDB" id="A0A3R7MSP2"/>
<dbReference type="Pfam" id="PF01127">
    <property type="entry name" value="Sdh_cyt"/>
    <property type="match status" value="1"/>
</dbReference>
<dbReference type="InterPro" id="IPR014314">
    <property type="entry name" value="Succ_DH_cytb556"/>
</dbReference>
<dbReference type="PROSITE" id="PS01001">
    <property type="entry name" value="SDH_CYT_2"/>
    <property type="match status" value="1"/>
</dbReference>
<evidence type="ECO:0000256" key="2">
    <source>
        <dbReference type="ARBA" id="ARBA00005163"/>
    </source>
</evidence>
<name>A0A3R7MSP2_PENVA</name>
<keyword evidence="7" id="KW-0408">Iron</keyword>
<dbReference type="NCBIfam" id="TIGR02970">
    <property type="entry name" value="succ_dehyd_cytB"/>
    <property type="match status" value="1"/>
</dbReference>
<comment type="caution">
    <text evidence="10">The sequence shown here is derived from an EMBL/GenBank/DDBJ whole genome shotgun (WGS) entry which is preliminary data.</text>
</comment>
<proteinExistence type="predicted"/>
<keyword evidence="3" id="KW-0349">Heme</keyword>